<keyword evidence="4 6" id="KW-0326">Glycosidase</keyword>
<feature type="site" description="Important for catalytic activity, responsible for pKa modulation of the active site Glu and correct orientation of both the proton donor and substrate" evidence="5">
    <location>
        <position position="164"/>
    </location>
</feature>
<dbReference type="GO" id="GO:0005975">
    <property type="term" value="P:carbohydrate metabolic process"/>
    <property type="evidence" value="ECO:0007669"/>
    <property type="project" value="InterPro"/>
</dbReference>
<evidence type="ECO:0000256" key="2">
    <source>
        <dbReference type="ARBA" id="ARBA00022729"/>
    </source>
</evidence>
<evidence type="ECO:0000313" key="7">
    <source>
        <dbReference type="EMBL" id="AYN66623.1"/>
    </source>
</evidence>
<protein>
    <submittedName>
        <fullName evidence="7">Glycosyl hydrolase family 43</fullName>
    </submittedName>
</protein>
<dbReference type="OrthoDB" id="177947at2"/>
<dbReference type="PROSITE" id="PS51257">
    <property type="entry name" value="PROKAR_LIPOPROTEIN"/>
    <property type="match status" value="1"/>
</dbReference>
<evidence type="ECO:0000256" key="1">
    <source>
        <dbReference type="ARBA" id="ARBA00009865"/>
    </source>
</evidence>
<evidence type="ECO:0000313" key="8">
    <source>
        <dbReference type="Proteomes" id="UP000276309"/>
    </source>
</evidence>
<gene>
    <name evidence="7" type="ORF">D1013_04105</name>
</gene>
<dbReference type="PANTHER" id="PTHR43817:SF1">
    <property type="entry name" value="HYDROLASE, FAMILY 43, PUTATIVE (AFU_ORTHOLOGUE AFUA_3G01660)-RELATED"/>
    <property type="match status" value="1"/>
</dbReference>
<dbReference type="Gene3D" id="2.115.10.20">
    <property type="entry name" value="Glycosyl hydrolase domain, family 43"/>
    <property type="match status" value="1"/>
</dbReference>
<dbReference type="Proteomes" id="UP000276309">
    <property type="component" value="Chromosome"/>
</dbReference>
<evidence type="ECO:0000256" key="6">
    <source>
        <dbReference type="RuleBase" id="RU361187"/>
    </source>
</evidence>
<proteinExistence type="inferred from homology"/>
<dbReference type="KEGG" id="emar:D1013_04105"/>
<dbReference type="InterPro" id="IPR023296">
    <property type="entry name" value="Glyco_hydro_beta-prop_sf"/>
</dbReference>
<dbReference type="InterPro" id="IPR016828">
    <property type="entry name" value="Alpha-L-arabinofuranosidase"/>
</dbReference>
<accession>A0A3G2L325</accession>
<dbReference type="PIRSF" id="PIRSF025414">
    <property type="entry name" value="Alpha-L-arabinofuranosidase"/>
    <property type="match status" value="1"/>
</dbReference>
<keyword evidence="2" id="KW-0732">Signal</keyword>
<name>A0A3G2L325_9FLAO</name>
<dbReference type="CDD" id="cd18820">
    <property type="entry name" value="GH43_LbAraf43-like"/>
    <property type="match status" value="1"/>
</dbReference>
<comment type="similarity">
    <text evidence="1 6">Belongs to the glycosyl hydrolase 43 family.</text>
</comment>
<dbReference type="InterPro" id="IPR006710">
    <property type="entry name" value="Glyco_hydro_43"/>
</dbReference>
<evidence type="ECO:0000256" key="5">
    <source>
        <dbReference type="PIRSR" id="PIRSR606710-2"/>
    </source>
</evidence>
<keyword evidence="3 6" id="KW-0378">Hydrolase</keyword>
<sequence length="368" mass="41978">MREVLPLVLLLLFFSCKETEKEAAENSKTDLVQEDEKSLSYFTNPLLDSGADPWTIYYEGNFYYIKSGGNAITLMRTADITDLRNAESKVIWRAPETGDHSRNIWAPEIHNINGHWYIYVAADDGDNRNHRMFVIDNSSPDPFKGEFKVKSKLKTDKNDNWAIDGSIFEHQSQLYFIWSGWENPKVDGGEEMQNIYIAKMSNPYTISSDRVLISTPEHDWERNWHYPGVWKPDAPVYVNEGPQMLAHGDKVHIVYSASGCWTPYYALGLLTMNKNDDPMEKSSWSKSEDPIFQQAKEKSVFGTGHNSFFKSPDGTEDWILYHANDTPVDGCGNKRSPRAQKISWSSDNMPILGEPIETSEKLVKPSGL</sequence>
<dbReference type="Pfam" id="PF04616">
    <property type="entry name" value="Glyco_hydro_43"/>
    <property type="match status" value="1"/>
</dbReference>
<dbReference type="AlphaFoldDB" id="A0A3G2L325"/>
<evidence type="ECO:0000256" key="4">
    <source>
        <dbReference type="ARBA" id="ARBA00023295"/>
    </source>
</evidence>
<organism evidence="7 8">
    <name type="scientific">Euzebyella marina</name>
    <dbReference type="NCBI Taxonomy" id="1761453"/>
    <lineage>
        <taxon>Bacteria</taxon>
        <taxon>Pseudomonadati</taxon>
        <taxon>Bacteroidota</taxon>
        <taxon>Flavobacteriia</taxon>
        <taxon>Flavobacteriales</taxon>
        <taxon>Flavobacteriaceae</taxon>
        <taxon>Euzebyella</taxon>
    </lineage>
</organism>
<dbReference type="EMBL" id="CP032050">
    <property type="protein sequence ID" value="AYN66623.1"/>
    <property type="molecule type" value="Genomic_DNA"/>
</dbReference>
<evidence type="ECO:0000256" key="3">
    <source>
        <dbReference type="ARBA" id="ARBA00022801"/>
    </source>
</evidence>
<reference evidence="7 8" key="1">
    <citation type="submission" date="2018-08" db="EMBL/GenBank/DDBJ databases">
        <title>The reduced genetic potential of extracellular carbohydrate catabolism in Euzebyella marina RN62, a Flavobacteriia bacterium isolated from the hadal water.</title>
        <authorList>
            <person name="Xue C."/>
        </authorList>
    </citation>
    <scope>NUCLEOTIDE SEQUENCE [LARGE SCALE GENOMIC DNA]</scope>
    <source>
        <strain evidence="7 8">RN62</strain>
    </source>
</reference>
<dbReference type="PANTHER" id="PTHR43817">
    <property type="entry name" value="GLYCOSYL HYDROLASE"/>
    <property type="match status" value="1"/>
</dbReference>
<dbReference type="RefSeq" id="WP_121847675.1">
    <property type="nucleotide sequence ID" value="NZ_CP032050.1"/>
</dbReference>
<dbReference type="SUPFAM" id="SSF75005">
    <property type="entry name" value="Arabinanase/levansucrase/invertase"/>
    <property type="match status" value="1"/>
</dbReference>
<keyword evidence="8" id="KW-1185">Reference proteome</keyword>
<dbReference type="GO" id="GO:0004553">
    <property type="term" value="F:hydrolase activity, hydrolyzing O-glycosyl compounds"/>
    <property type="evidence" value="ECO:0007669"/>
    <property type="project" value="InterPro"/>
</dbReference>